<evidence type="ECO:0000313" key="2">
    <source>
        <dbReference type="EMBL" id="SFY22984.1"/>
    </source>
</evidence>
<evidence type="ECO:0000313" key="3">
    <source>
        <dbReference type="Proteomes" id="UP000181909"/>
    </source>
</evidence>
<dbReference type="SMART" id="SM00953">
    <property type="entry name" value="RES"/>
    <property type="match status" value="1"/>
</dbReference>
<feature type="domain" description="RES" evidence="1">
    <location>
        <begin position="43"/>
        <end position="187"/>
    </location>
</feature>
<gene>
    <name evidence="2" type="ORF">SAMN02787144_101492</name>
</gene>
<protein>
    <submittedName>
        <fullName evidence="2">RES domain-containing protein</fullName>
    </submittedName>
</protein>
<dbReference type="OrthoDB" id="4258344at2"/>
<dbReference type="EMBL" id="FPJO01000014">
    <property type="protein sequence ID" value="SFY22984.1"/>
    <property type="molecule type" value="Genomic_DNA"/>
</dbReference>
<dbReference type="AlphaFoldDB" id="A0A1K2DJW6"/>
<dbReference type="Proteomes" id="UP000181909">
    <property type="component" value="Unassembled WGS sequence"/>
</dbReference>
<name>A0A1K2DJW6_STRAR</name>
<dbReference type="RefSeq" id="WP_072487113.1">
    <property type="nucleotide sequence ID" value="NZ_CP108276.1"/>
</dbReference>
<dbReference type="STRING" id="1893.SAMN02787144_101492"/>
<reference evidence="2 3" key="1">
    <citation type="submission" date="2016-11" db="EMBL/GenBank/DDBJ databases">
        <authorList>
            <person name="Jaros S."/>
            <person name="Januszkiewicz K."/>
            <person name="Wedrychowicz H."/>
        </authorList>
    </citation>
    <scope>NUCLEOTIDE SEQUENCE [LARGE SCALE GENOMIC DNA]</scope>
    <source>
        <strain evidence="2 3">OK807</strain>
    </source>
</reference>
<sequence length="221" mass="24117">MTGTLPPSAFVLRPNSRLLPAGTPLWRMHSTKRPAVQFNPIAVDAHFGGNRFDGTESDPYQYLYLADTPATALAETLLRSLEFDQDAGMRLIPYAAVRGKSLTLLRTRCELALVSLVTEADLAAVCQDSWLLEAEGERYAKTRRWASEIRAQTPEAMGLIWQSRRNRPHLASVLFHDRCAGEPLAVVPGNGIADMGSPAGVAETNQLLAPLRSAIVPPRTG</sequence>
<organism evidence="2 3">
    <name type="scientific">Streptomyces atratus</name>
    <dbReference type="NCBI Taxonomy" id="1893"/>
    <lineage>
        <taxon>Bacteria</taxon>
        <taxon>Bacillati</taxon>
        <taxon>Actinomycetota</taxon>
        <taxon>Actinomycetes</taxon>
        <taxon>Kitasatosporales</taxon>
        <taxon>Streptomycetaceae</taxon>
        <taxon>Streptomyces</taxon>
    </lineage>
</organism>
<dbReference type="Pfam" id="PF08808">
    <property type="entry name" value="RES"/>
    <property type="match status" value="1"/>
</dbReference>
<evidence type="ECO:0000259" key="1">
    <source>
        <dbReference type="SMART" id="SM00953"/>
    </source>
</evidence>
<dbReference type="InterPro" id="IPR014914">
    <property type="entry name" value="RES_dom"/>
</dbReference>
<proteinExistence type="predicted"/>
<accession>A0A1K2DJW6</accession>